<dbReference type="Proteomes" id="UP000294937">
    <property type="component" value="Unassembled WGS sequence"/>
</dbReference>
<protein>
    <submittedName>
        <fullName evidence="1">Uncharacterized protein DUF2487</fullName>
    </submittedName>
</protein>
<dbReference type="RefSeq" id="WP_131925653.1">
    <property type="nucleotide sequence ID" value="NZ_SMAG01000007.1"/>
</dbReference>
<keyword evidence="2" id="KW-1185">Reference proteome</keyword>
<name>A0A4V6NZ77_9BACL</name>
<dbReference type="InterPro" id="IPR019615">
    <property type="entry name" value="DUF2487"/>
</dbReference>
<proteinExistence type="predicted"/>
<gene>
    <name evidence="1" type="ORF">EDD58_10723</name>
</gene>
<evidence type="ECO:0000313" key="2">
    <source>
        <dbReference type="Proteomes" id="UP000294937"/>
    </source>
</evidence>
<accession>A0A4V6NZ77</accession>
<evidence type="ECO:0000313" key="1">
    <source>
        <dbReference type="EMBL" id="TCS93377.1"/>
    </source>
</evidence>
<dbReference type="Pfam" id="PF10673">
    <property type="entry name" value="DUF2487"/>
    <property type="match status" value="1"/>
</dbReference>
<organism evidence="1 2">
    <name type="scientific">Hazenella coriacea</name>
    <dbReference type="NCBI Taxonomy" id="1179467"/>
    <lineage>
        <taxon>Bacteria</taxon>
        <taxon>Bacillati</taxon>
        <taxon>Bacillota</taxon>
        <taxon>Bacilli</taxon>
        <taxon>Bacillales</taxon>
        <taxon>Thermoactinomycetaceae</taxon>
        <taxon>Hazenella</taxon>
    </lineage>
</organism>
<dbReference type="AlphaFoldDB" id="A0A4V6NZ77"/>
<comment type="caution">
    <text evidence="1">The sequence shown here is derived from an EMBL/GenBank/DDBJ whole genome shotgun (WGS) entry which is preliminary data.</text>
</comment>
<reference evidence="1 2" key="1">
    <citation type="submission" date="2019-03" db="EMBL/GenBank/DDBJ databases">
        <title>Genomic Encyclopedia of Type Strains, Phase IV (KMG-IV): sequencing the most valuable type-strain genomes for metagenomic binning, comparative biology and taxonomic classification.</title>
        <authorList>
            <person name="Goeker M."/>
        </authorList>
    </citation>
    <scope>NUCLEOTIDE SEQUENCE [LARGE SCALE GENOMIC DNA]</scope>
    <source>
        <strain evidence="1 2">DSM 45707</strain>
    </source>
</reference>
<dbReference type="OrthoDB" id="2678750at2"/>
<sequence length="151" mass="17451">MELMTMSDRDWQEVSPFVDTLCIPVSGIRIQQKQIFVQQSRLLERVATSLEKKLKGRILLLPTISYIGQNHEVFMAYFNEIIKEIKDSGFYHLVIVSTESLSVCDPSQQIKVLTHQVNLEDTATDEQLEQAVHLLFQDVLQMWQNDPNIDS</sequence>
<dbReference type="EMBL" id="SMAG01000007">
    <property type="protein sequence ID" value="TCS93377.1"/>
    <property type="molecule type" value="Genomic_DNA"/>
</dbReference>